<accession>A0A645IQB7</accession>
<comment type="caution">
    <text evidence="1">The sequence shown here is derived from an EMBL/GenBank/DDBJ whole genome shotgun (WGS) entry which is preliminary data.</text>
</comment>
<sequence length="87" mass="9735">MEIMDFLHIIGEENTPASLFEQGHDRTGGSDDINNDVNGALCLKTLKGYESHPEFDGIRSHENPPSCEKLVFYATDLVCDTSRVRHV</sequence>
<organism evidence="1">
    <name type="scientific">bioreactor metagenome</name>
    <dbReference type="NCBI Taxonomy" id="1076179"/>
    <lineage>
        <taxon>unclassified sequences</taxon>
        <taxon>metagenomes</taxon>
        <taxon>ecological metagenomes</taxon>
    </lineage>
</organism>
<protein>
    <submittedName>
        <fullName evidence="1">Uncharacterized protein</fullName>
    </submittedName>
</protein>
<proteinExistence type="predicted"/>
<name>A0A645IQB7_9ZZZZ</name>
<dbReference type="EMBL" id="VSSQ01120266">
    <property type="protein sequence ID" value="MPN53286.1"/>
    <property type="molecule type" value="Genomic_DNA"/>
</dbReference>
<dbReference type="AlphaFoldDB" id="A0A645IQB7"/>
<gene>
    <name evidence="1" type="ORF">SDC9_200950</name>
</gene>
<evidence type="ECO:0000313" key="1">
    <source>
        <dbReference type="EMBL" id="MPN53286.1"/>
    </source>
</evidence>
<reference evidence="1" key="1">
    <citation type="submission" date="2019-08" db="EMBL/GenBank/DDBJ databases">
        <authorList>
            <person name="Kucharzyk K."/>
            <person name="Murdoch R.W."/>
            <person name="Higgins S."/>
            <person name="Loffler F."/>
        </authorList>
    </citation>
    <scope>NUCLEOTIDE SEQUENCE</scope>
</reference>